<organism evidence="4 5">
    <name type="scientific">Mizuhopecten yessoensis</name>
    <name type="common">Japanese scallop</name>
    <name type="synonym">Patinopecten yessoensis</name>
    <dbReference type="NCBI Taxonomy" id="6573"/>
    <lineage>
        <taxon>Eukaryota</taxon>
        <taxon>Metazoa</taxon>
        <taxon>Spiralia</taxon>
        <taxon>Lophotrochozoa</taxon>
        <taxon>Mollusca</taxon>
        <taxon>Bivalvia</taxon>
        <taxon>Autobranchia</taxon>
        <taxon>Pteriomorphia</taxon>
        <taxon>Pectinida</taxon>
        <taxon>Pectinoidea</taxon>
        <taxon>Pectinidae</taxon>
        <taxon>Mizuhopecten</taxon>
    </lineage>
</organism>
<dbReference type="InterPro" id="IPR029063">
    <property type="entry name" value="SAM-dependent_MTases_sf"/>
</dbReference>
<dbReference type="GO" id="GO:0032259">
    <property type="term" value="P:methylation"/>
    <property type="evidence" value="ECO:0007669"/>
    <property type="project" value="UniProtKB-KW"/>
</dbReference>
<dbReference type="Pfam" id="PF21148">
    <property type="entry name" value="NSUN5_fdxn-like"/>
    <property type="match status" value="1"/>
</dbReference>
<comment type="caution">
    <text evidence="4">The sequence shown here is derived from an EMBL/GenBank/DDBJ whole genome shotgun (WGS) entry which is preliminary data.</text>
</comment>
<protein>
    <submittedName>
        <fullName evidence="4">Methyltransferase NSUN7</fullName>
    </submittedName>
</protein>
<dbReference type="Proteomes" id="UP000242188">
    <property type="component" value="Unassembled WGS sequence"/>
</dbReference>
<keyword evidence="1 4" id="KW-0808">Transferase</keyword>
<feature type="region of interest" description="Disordered" evidence="2">
    <location>
        <begin position="612"/>
        <end position="631"/>
    </location>
</feature>
<proteinExistence type="inferred from homology"/>
<dbReference type="PANTHER" id="PTHR14663:SF2">
    <property type="entry name" value="METHYLTRANSFERASE NSUN7-RELATED"/>
    <property type="match status" value="1"/>
</dbReference>
<feature type="domain" description="SAM-dependent MTase RsmB/NOP-type" evidence="3">
    <location>
        <begin position="255"/>
        <end position="570"/>
    </location>
</feature>
<reference evidence="4 5" key="1">
    <citation type="journal article" date="2017" name="Nat. Ecol. Evol.">
        <title>Scallop genome provides insights into evolution of bilaterian karyotype and development.</title>
        <authorList>
            <person name="Wang S."/>
            <person name="Zhang J."/>
            <person name="Jiao W."/>
            <person name="Li J."/>
            <person name="Xun X."/>
            <person name="Sun Y."/>
            <person name="Guo X."/>
            <person name="Huan P."/>
            <person name="Dong B."/>
            <person name="Zhang L."/>
            <person name="Hu X."/>
            <person name="Sun X."/>
            <person name="Wang J."/>
            <person name="Zhao C."/>
            <person name="Wang Y."/>
            <person name="Wang D."/>
            <person name="Huang X."/>
            <person name="Wang R."/>
            <person name="Lv J."/>
            <person name="Li Y."/>
            <person name="Zhang Z."/>
            <person name="Liu B."/>
            <person name="Lu W."/>
            <person name="Hui Y."/>
            <person name="Liang J."/>
            <person name="Zhou Z."/>
            <person name="Hou R."/>
            <person name="Li X."/>
            <person name="Liu Y."/>
            <person name="Li H."/>
            <person name="Ning X."/>
            <person name="Lin Y."/>
            <person name="Zhao L."/>
            <person name="Xing Q."/>
            <person name="Dou J."/>
            <person name="Li Y."/>
            <person name="Mao J."/>
            <person name="Guo H."/>
            <person name="Dou H."/>
            <person name="Li T."/>
            <person name="Mu C."/>
            <person name="Jiang W."/>
            <person name="Fu Q."/>
            <person name="Fu X."/>
            <person name="Miao Y."/>
            <person name="Liu J."/>
            <person name="Yu Q."/>
            <person name="Li R."/>
            <person name="Liao H."/>
            <person name="Li X."/>
            <person name="Kong Y."/>
            <person name="Jiang Z."/>
            <person name="Chourrout D."/>
            <person name="Li R."/>
            <person name="Bao Z."/>
        </authorList>
    </citation>
    <scope>NUCLEOTIDE SEQUENCE [LARGE SCALE GENOMIC DNA]</scope>
    <source>
        <strain evidence="4 5">PY_sf001</strain>
    </source>
</reference>
<feature type="compositionally biased region" description="Polar residues" evidence="2">
    <location>
        <begin position="24"/>
        <end position="38"/>
    </location>
</feature>
<dbReference type="SUPFAM" id="SSF53335">
    <property type="entry name" value="S-adenosyl-L-methionine-dependent methyltransferases"/>
    <property type="match status" value="1"/>
</dbReference>
<keyword evidence="1" id="KW-0949">S-adenosyl-L-methionine</keyword>
<dbReference type="GO" id="GO:0008168">
    <property type="term" value="F:methyltransferase activity"/>
    <property type="evidence" value="ECO:0007669"/>
    <property type="project" value="UniProtKB-KW"/>
</dbReference>
<dbReference type="OrthoDB" id="6817893at2759"/>
<dbReference type="Gene3D" id="3.40.50.150">
    <property type="entry name" value="Vaccinia Virus protein VP39"/>
    <property type="match status" value="1"/>
</dbReference>
<evidence type="ECO:0000313" key="5">
    <source>
        <dbReference type="Proteomes" id="UP000242188"/>
    </source>
</evidence>
<keyword evidence="1" id="KW-0694">RNA-binding</keyword>
<comment type="caution">
    <text evidence="1">Lacks conserved residue(s) required for the propagation of feature annotation.</text>
</comment>
<dbReference type="InterPro" id="IPR049561">
    <property type="entry name" value="NSUN5_7_fdxn-like"/>
</dbReference>
<feature type="region of interest" description="Disordered" evidence="2">
    <location>
        <begin position="1"/>
        <end position="52"/>
    </location>
</feature>
<name>A0A210QR37_MIZYE</name>
<gene>
    <name evidence="4" type="ORF">KP79_PYT12305</name>
</gene>
<evidence type="ECO:0000313" key="4">
    <source>
        <dbReference type="EMBL" id="OWF51183.1"/>
    </source>
</evidence>
<dbReference type="STRING" id="6573.A0A210QR37"/>
<dbReference type="PANTHER" id="PTHR14663">
    <property type="entry name" value="METHYLTRANSFERASE NSUN7-RELATED"/>
    <property type="match status" value="1"/>
</dbReference>
<feature type="compositionally biased region" description="Polar residues" evidence="2">
    <location>
        <begin position="1"/>
        <end position="16"/>
    </location>
</feature>
<dbReference type="Gene3D" id="3.30.70.1170">
    <property type="entry name" value="Sun protein, domain 3"/>
    <property type="match status" value="1"/>
</dbReference>
<evidence type="ECO:0000256" key="2">
    <source>
        <dbReference type="SAM" id="MobiDB-lite"/>
    </source>
</evidence>
<evidence type="ECO:0000256" key="1">
    <source>
        <dbReference type="PROSITE-ProRule" id="PRU01023"/>
    </source>
</evidence>
<dbReference type="GO" id="GO:0003723">
    <property type="term" value="F:RNA binding"/>
    <property type="evidence" value="ECO:0007669"/>
    <property type="project" value="UniProtKB-UniRule"/>
</dbReference>
<dbReference type="InterPro" id="IPR042620">
    <property type="entry name" value="NSUN7"/>
</dbReference>
<dbReference type="EMBL" id="NEDP02002316">
    <property type="protein sequence ID" value="OWF51183.1"/>
    <property type="molecule type" value="Genomic_DNA"/>
</dbReference>
<dbReference type="PROSITE" id="PS51686">
    <property type="entry name" value="SAM_MT_RSMB_NOP"/>
    <property type="match status" value="1"/>
</dbReference>
<sequence length="664" mass="74950">MSPTAETFSYSLPSRTHSNDSERFAQQATSAVSFQAASHNEPLREDKRMKSKMSVASVSIPGDKEYEENGIDDDHLDLDPELRARFFKKEPCLYSHQCFIKAAKVFSALKHDSKDERENPYLKRKNHDALKSKVQDIPELNFQDDMEKRLSFELAFKALKFQMLYEEILDDCAFFALYPEHVEDMGLVMVVLCDYQGRKFQQRSPSLGEDLDPVAQQVEEAIAECKIKLNACFARHRIKASAPSIEHLLPDLVRSKEEIRSQMPMYLWVNQNKLSVSEAMELFKDEGFTLVGSDDCVEGEKFCVDSMCSDVFQFPPDKREYLLQHDLVMAGKVVLQDKSSSVAPHSVKYLIGDDSDVIHVNIGSGMTTAHLSSLMQAGSGHIWAFGNKSSSSQFQKNMEKLGIKGVKMLTEPFLGVEPDDTRFKNVKVILITADCSKSGITNPIDFIVNEGEDMKILKDLSVGETDETKLGELAGQHNELLKHAMKFNKAQAVVYMTRSVHEVENENVVTKSIEYINMVQKRSFPYRVVPPVLPFTGDAIENKMGIHGKYIKFFPTDKTSGCFVTVITREPEDAKEAAKDVLARAQAKGLLSGKKQKESKLSFEDLNGEVTGGLTNGHSDTDSKLLHKRSKKTQRRVQNSLRDFNLFFLNENFDIDKLRSAVLK</sequence>
<comment type="similarity">
    <text evidence="1">Belongs to the class I-like SAM-binding methyltransferase superfamily. RsmB/NOP family.</text>
</comment>
<dbReference type="AlphaFoldDB" id="A0A210QR37"/>
<accession>A0A210QR37</accession>
<keyword evidence="5" id="KW-1185">Reference proteome</keyword>
<evidence type="ECO:0000259" key="3">
    <source>
        <dbReference type="PROSITE" id="PS51686"/>
    </source>
</evidence>
<keyword evidence="1 4" id="KW-0489">Methyltransferase</keyword>
<dbReference type="InterPro" id="IPR001678">
    <property type="entry name" value="MeTrfase_RsmB-F_NOP2_dom"/>
</dbReference>